<comment type="caution">
    <text evidence="1">The sequence shown here is derived from an EMBL/GenBank/DDBJ whole genome shotgun (WGS) entry which is preliminary data.</text>
</comment>
<organism evidence="1">
    <name type="scientific">marine sediment metagenome</name>
    <dbReference type="NCBI Taxonomy" id="412755"/>
    <lineage>
        <taxon>unclassified sequences</taxon>
        <taxon>metagenomes</taxon>
        <taxon>ecological metagenomes</taxon>
    </lineage>
</organism>
<name>X1AKV9_9ZZZZ</name>
<sequence length="55" mass="6617">EVYLDKDAYTMELMSHREDPWILARNGCADNERCTNIISEESMRTYFKSRLKQEE</sequence>
<gene>
    <name evidence="1" type="ORF">S01H4_28194</name>
</gene>
<proteinExistence type="predicted"/>
<feature type="non-terminal residue" evidence="1">
    <location>
        <position position="1"/>
    </location>
</feature>
<reference evidence="1" key="1">
    <citation type="journal article" date="2014" name="Front. Microbiol.">
        <title>High frequency of phylogenetically diverse reductive dehalogenase-homologous genes in deep subseafloor sedimentary metagenomes.</title>
        <authorList>
            <person name="Kawai M."/>
            <person name="Futagami T."/>
            <person name="Toyoda A."/>
            <person name="Takaki Y."/>
            <person name="Nishi S."/>
            <person name="Hori S."/>
            <person name="Arai W."/>
            <person name="Tsubouchi T."/>
            <person name="Morono Y."/>
            <person name="Uchiyama I."/>
            <person name="Ito T."/>
            <person name="Fujiyama A."/>
            <person name="Inagaki F."/>
            <person name="Takami H."/>
        </authorList>
    </citation>
    <scope>NUCLEOTIDE SEQUENCE</scope>
    <source>
        <strain evidence="1">Expedition CK06-06</strain>
    </source>
</reference>
<dbReference type="EMBL" id="BART01013950">
    <property type="protein sequence ID" value="GAG83099.1"/>
    <property type="molecule type" value="Genomic_DNA"/>
</dbReference>
<protein>
    <submittedName>
        <fullName evidence="1">Uncharacterized protein</fullName>
    </submittedName>
</protein>
<evidence type="ECO:0000313" key="1">
    <source>
        <dbReference type="EMBL" id="GAG83099.1"/>
    </source>
</evidence>
<accession>X1AKV9</accession>
<dbReference type="AlphaFoldDB" id="X1AKV9"/>